<dbReference type="InterPro" id="IPR025130">
    <property type="entry name" value="DUF4056"/>
</dbReference>
<evidence type="ECO:0000313" key="2">
    <source>
        <dbReference type="EMBL" id="ROV59346.1"/>
    </source>
</evidence>
<reference evidence="2 3" key="1">
    <citation type="submission" date="2018-11" db="EMBL/GenBank/DDBJ databases">
        <title>Vibrio ponticus strain CAIM 1751 pathogenic for the snapper Lutjanus guttatus.</title>
        <authorList>
            <person name="Soto-Rodriguez S."/>
            <person name="Lozano-Olvera R."/>
            <person name="Gomez-Gil B."/>
        </authorList>
    </citation>
    <scope>NUCLEOTIDE SEQUENCE [LARGE SCALE GENOMIC DNA]</scope>
    <source>
        <strain evidence="2 3">CAIM 1751</strain>
    </source>
</reference>
<sequence length="353" mass="39627">MKKVALLLLSLVGGFAQADELKAPVGVRPCCAFGMDLKAQLGSVPVPFFSLENILAADEVGTHRYNDGSESVSGSLLGLNDEVNGIIFTKQGGFIDTAHVRDTADYTYYLYQLNRHYLGSDAEVSLPAELRVRTLRWSKQDTVLTEPQRLQYSAQAAALTAYRLAQWHEIAQWFGMVSVTGFKEYASAFSSEDLYSNMLGAMLARDILLKQPDACPDGFAQAMDSVFQQALEALEIQPKAVTRDVMQQLDGVWWDSSRRLPDKWVVLFRDYHLGLELKPNYPTAQQVLSLDSHFSNQQAIEDWVELELHASTKETSFADLPQALTAMPIWRAKQFQMIADFARQSDQNTHPHR</sequence>
<keyword evidence="1" id="KW-0732">Signal</keyword>
<gene>
    <name evidence="2" type="ORF">EGH82_14265</name>
</gene>
<organism evidence="2 3">
    <name type="scientific">Vibrio ponticus</name>
    <dbReference type="NCBI Taxonomy" id="265668"/>
    <lineage>
        <taxon>Bacteria</taxon>
        <taxon>Pseudomonadati</taxon>
        <taxon>Pseudomonadota</taxon>
        <taxon>Gammaproteobacteria</taxon>
        <taxon>Vibrionales</taxon>
        <taxon>Vibrionaceae</taxon>
        <taxon>Vibrio</taxon>
    </lineage>
</organism>
<evidence type="ECO:0000256" key="1">
    <source>
        <dbReference type="SAM" id="SignalP"/>
    </source>
</evidence>
<dbReference type="AlphaFoldDB" id="A0A3N3DY79"/>
<protein>
    <submittedName>
        <fullName evidence="2">DUF4056 domain-containing protein</fullName>
    </submittedName>
</protein>
<comment type="caution">
    <text evidence="2">The sequence shown here is derived from an EMBL/GenBank/DDBJ whole genome shotgun (WGS) entry which is preliminary data.</text>
</comment>
<accession>A0A3N3DY79</accession>
<dbReference type="EMBL" id="RKIK01000044">
    <property type="protein sequence ID" value="ROV59346.1"/>
    <property type="molecule type" value="Genomic_DNA"/>
</dbReference>
<dbReference type="Proteomes" id="UP000278792">
    <property type="component" value="Unassembled WGS sequence"/>
</dbReference>
<feature type="chain" id="PRO_5018204036" evidence="1">
    <location>
        <begin position="19"/>
        <end position="353"/>
    </location>
</feature>
<name>A0A3N3DY79_9VIBR</name>
<evidence type="ECO:0000313" key="3">
    <source>
        <dbReference type="Proteomes" id="UP000278792"/>
    </source>
</evidence>
<dbReference type="RefSeq" id="WP_123782596.1">
    <property type="nucleotide sequence ID" value="NZ_RKIK01000044.1"/>
</dbReference>
<proteinExistence type="predicted"/>
<feature type="signal peptide" evidence="1">
    <location>
        <begin position="1"/>
        <end position="18"/>
    </location>
</feature>
<dbReference type="Pfam" id="PF13265">
    <property type="entry name" value="DUF4056"/>
    <property type="match status" value="1"/>
</dbReference>